<reference evidence="1 2" key="1">
    <citation type="submission" date="2016-10" db="EMBL/GenBank/DDBJ databases">
        <authorList>
            <person name="Varghese N."/>
            <person name="Submissions S."/>
        </authorList>
    </citation>
    <scope>NUCLEOTIDE SEQUENCE [LARGE SCALE GENOMIC DNA]</scope>
    <source>
        <strain evidence="1 2">DSM 16392</strain>
    </source>
</reference>
<dbReference type="EMBL" id="FOSK01000012">
    <property type="protein sequence ID" value="SFK95627.1"/>
    <property type="molecule type" value="Genomic_DNA"/>
</dbReference>
<dbReference type="Proteomes" id="UP000199598">
    <property type="component" value="Unassembled WGS sequence"/>
</dbReference>
<evidence type="ECO:0000313" key="1">
    <source>
        <dbReference type="EMBL" id="SFK95627.1"/>
    </source>
</evidence>
<gene>
    <name evidence="1" type="ORF">SAMN04488518_112123</name>
</gene>
<proteinExistence type="predicted"/>
<name>A0A1I4DTQ1_9HYPH</name>
<protein>
    <submittedName>
        <fullName evidence="1">Uncharacterized protein</fullName>
    </submittedName>
</protein>
<organism evidence="1 2">
    <name type="scientific">Pseudovibrio ascidiaceicola</name>
    <dbReference type="NCBI Taxonomy" id="285279"/>
    <lineage>
        <taxon>Bacteria</taxon>
        <taxon>Pseudomonadati</taxon>
        <taxon>Pseudomonadota</taxon>
        <taxon>Alphaproteobacteria</taxon>
        <taxon>Hyphomicrobiales</taxon>
        <taxon>Stappiaceae</taxon>
        <taxon>Pseudovibrio</taxon>
    </lineage>
</organism>
<comment type="caution">
    <text evidence="1">The sequence shown here is derived from an EMBL/GenBank/DDBJ whole genome shotgun (WGS) entry which is preliminary data.</text>
</comment>
<keyword evidence="2" id="KW-1185">Reference proteome</keyword>
<evidence type="ECO:0000313" key="2">
    <source>
        <dbReference type="Proteomes" id="UP000199598"/>
    </source>
</evidence>
<sequence>MCHFALGYTVKFKFECFGVEQGLRDRNDVPNAGLWHSTKFDRDDAGNAVKVLGFAAVEIFYSRFMD</sequence>
<accession>A0A1I4DTQ1</accession>